<dbReference type="InterPro" id="IPR020103">
    <property type="entry name" value="PsdUridine_synth_cat_dom_sf"/>
</dbReference>
<dbReference type="Proteomes" id="UP000260665">
    <property type="component" value="Unassembled WGS sequence"/>
</dbReference>
<keyword evidence="3 4" id="KW-0413">Isomerase</keyword>
<proteinExistence type="inferred from homology"/>
<dbReference type="HAMAP" id="MF_00171">
    <property type="entry name" value="TruA"/>
    <property type="match status" value="1"/>
</dbReference>
<comment type="similarity">
    <text evidence="1 4 7">Belongs to the tRNA pseudouridine synthase TruA family.</text>
</comment>
<name>A0A3E1RBT1_9BURK</name>
<feature type="binding site" evidence="4 6">
    <location>
        <position position="110"/>
    </location>
    <ligand>
        <name>substrate</name>
    </ligand>
</feature>
<dbReference type="Gene3D" id="3.30.70.580">
    <property type="entry name" value="Pseudouridine synthase I, catalytic domain, N-terminal subdomain"/>
    <property type="match status" value="1"/>
</dbReference>
<dbReference type="OrthoDB" id="9811823at2"/>
<reference evidence="9 10" key="1">
    <citation type="submission" date="2018-05" db="EMBL/GenBank/DDBJ databases">
        <title>Rhodoferax soyangensis sp.nov., isolated from an oligotrophic freshwater lake.</title>
        <authorList>
            <person name="Park M."/>
        </authorList>
    </citation>
    <scope>NUCLEOTIDE SEQUENCE [LARGE SCALE GENOMIC DNA]</scope>
    <source>
        <strain evidence="9 10">IMCC26218</strain>
    </source>
</reference>
<dbReference type="CDD" id="cd02570">
    <property type="entry name" value="PseudoU_synth_EcTruA"/>
    <property type="match status" value="1"/>
</dbReference>
<dbReference type="SUPFAM" id="SSF55120">
    <property type="entry name" value="Pseudouridine synthase"/>
    <property type="match status" value="1"/>
</dbReference>
<dbReference type="InterPro" id="IPR020094">
    <property type="entry name" value="TruA/RsuA/RluB/E/F_N"/>
</dbReference>
<comment type="subunit">
    <text evidence="4">Homodimer.</text>
</comment>
<evidence type="ECO:0000313" key="10">
    <source>
        <dbReference type="Proteomes" id="UP000260665"/>
    </source>
</evidence>
<dbReference type="GO" id="GO:0160147">
    <property type="term" value="F:tRNA pseudouridine(38-40) synthase activity"/>
    <property type="evidence" value="ECO:0007669"/>
    <property type="project" value="UniProtKB-EC"/>
</dbReference>
<evidence type="ECO:0000256" key="7">
    <source>
        <dbReference type="RuleBase" id="RU003792"/>
    </source>
</evidence>
<sequence length="261" mass="29102">MVRVVLGVSYNGQAYQGWQSQLSGLTVQDKLEKALGKFTAQRVSTLCAGRTDAGVHALMQVVHFDSDRERDTHAWVRGTNANLPRDIAVQWAVLTSKDFHCRASATSRRYAYVLLESPVRPSVDAGRVGWSFRPLDLSAMRQAAGILLGEHDFTSFRASACQALSPVKNMLAIDIHQRGAYWRIEFEANAFLHHMIRNIMGCLVQIGQGKRPPEWMAEVLAARDRDAAAPTFSPDGLYFLGPRYDPQWGMPERTPAYDGLP</sequence>
<dbReference type="GO" id="GO:0031119">
    <property type="term" value="P:tRNA pseudouridine synthesis"/>
    <property type="evidence" value="ECO:0007669"/>
    <property type="project" value="UniProtKB-UniRule"/>
</dbReference>
<dbReference type="InterPro" id="IPR020095">
    <property type="entry name" value="PsdUridine_synth_TruA_C"/>
</dbReference>
<accession>A0A3E1RBT1</accession>
<evidence type="ECO:0000256" key="5">
    <source>
        <dbReference type="PIRSR" id="PIRSR001430-1"/>
    </source>
</evidence>
<evidence type="ECO:0000256" key="3">
    <source>
        <dbReference type="ARBA" id="ARBA00023235"/>
    </source>
</evidence>
<dbReference type="EMBL" id="QFZK01000005">
    <property type="protein sequence ID" value="RFO96817.1"/>
    <property type="molecule type" value="Genomic_DNA"/>
</dbReference>
<evidence type="ECO:0000256" key="1">
    <source>
        <dbReference type="ARBA" id="ARBA00009375"/>
    </source>
</evidence>
<keyword evidence="10" id="KW-1185">Reference proteome</keyword>
<dbReference type="PANTHER" id="PTHR11142:SF0">
    <property type="entry name" value="TRNA PSEUDOURIDINE SYNTHASE-LIKE 1"/>
    <property type="match status" value="1"/>
</dbReference>
<evidence type="ECO:0000259" key="8">
    <source>
        <dbReference type="Pfam" id="PF01416"/>
    </source>
</evidence>
<dbReference type="NCBIfam" id="TIGR00071">
    <property type="entry name" value="hisT_truA"/>
    <property type="match status" value="1"/>
</dbReference>
<feature type="domain" description="Pseudouridine synthase I TruA alpha/beta" evidence="8">
    <location>
        <begin position="143"/>
        <end position="245"/>
    </location>
</feature>
<organism evidence="9 10">
    <name type="scientific">Rhodoferax lacus</name>
    <dbReference type="NCBI Taxonomy" id="2184758"/>
    <lineage>
        <taxon>Bacteria</taxon>
        <taxon>Pseudomonadati</taxon>
        <taxon>Pseudomonadota</taxon>
        <taxon>Betaproteobacteria</taxon>
        <taxon>Burkholderiales</taxon>
        <taxon>Comamonadaceae</taxon>
        <taxon>Rhodoferax</taxon>
    </lineage>
</organism>
<protein>
    <recommendedName>
        <fullName evidence="4">tRNA pseudouridine synthase A</fullName>
        <ecNumber evidence="4">5.4.99.12</ecNumber>
    </recommendedName>
    <alternativeName>
        <fullName evidence="4">tRNA pseudouridine(38-40) synthase</fullName>
    </alternativeName>
    <alternativeName>
        <fullName evidence="4">tRNA pseudouridylate synthase I</fullName>
    </alternativeName>
    <alternativeName>
        <fullName evidence="4">tRNA-uridine isomerase I</fullName>
    </alternativeName>
</protein>
<comment type="caution">
    <text evidence="9">The sequence shown here is derived from an EMBL/GenBank/DDBJ whole genome shotgun (WGS) entry which is preliminary data.</text>
</comment>
<evidence type="ECO:0000313" key="9">
    <source>
        <dbReference type="EMBL" id="RFO96817.1"/>
    </source>
</evidence>
<dbReference type="InterPro" id="IPR020097">
    <property type="entry name" value="PsdUridine_synth_TruA_a/b_dom"/>
</dbReference>
<dbReference type="AlphaFoldDB" id="A0A3E1RBT1"/>
<dbReference type="Pfam" id="PF01416">
    <property type="entry name" value="PseudoU_synth_1"/>
    <property type="match status" value="2"/>
</dbReference>
<evidence type="ECO:0000256" key="6">
    <source>
        <dbReference type="PIRSR" id="PIRSR001430-2"/>
    </source>
</evidence>
<dbReference type="PIRSF" id="PIRSF001430">
    <property type="entry name" value="tRNA_psdUrid_synth"/>
    <property type="match status" value="1"/>
</dbReference>
<evidence type="ECO:0000256" key="4">
    <source>
        <dbReference type="HAMAP-Rule" id="MF_00171"/>
    </source>
</evidence>
<keyword evidence="2 4" id="KW-0819">tRNA processing</keyword>
<feature type="domain" description="Pseudouridine synthase I TruA alpha/beta" evidence="8">
    <location>
        <begin position="9"/>
        <end position="102"/>
    </location>
</feature>
<dbReference type="InterPro" id="IPR001406">
    <property type="entry name" value="PsdUridine_synth_TruA"/>
</dbReference>
<comment type="catalytic activity">
    <reaction evidence="4 7">
        <text>uridine(38/39/40) in tRNA = pseudouridine(38/39/40) in tRNA</text>
        <dbReference type="Rhea" id="RHEA:22376"/>
        <dbReference type="Rhea" id="RHEA-COMP:10085"/>
        <dbReference type="Rhea" id="RHEA-COMP:10087"/>
        <dbReference type="ChEBI" id="CHEBI:65314"/>
        <dbReference type="ChEBI" id="CHEBI:65315"/>
        <dbReference type="EC" id="5.4.99.12"/>
    </reaction>
</comment>
<comment type="caution">
    <text evidence="4">Lacks conserved residue(s) required for the propagation of feature annotation.</text>
</comment>
<feature type="active site" description="Nucleophile" evidence="4 5">
    <location>
        <position position="52"/>
    </location>
</feature>
<dbReference type="EC" id="5.4.99.12" evidence="4"/>
<dbReference type="FunFam" id="3.30.70.580:FF:000001">
    <property type="entry name" value="tRNA pseudouridine synthase A"/>
    <property type="match status" value="1"/>
</dbReference>
<comment type="function">
    <text evidence="4">Formation of pseudouridine at positions 38, 39 and 40 in the anticodon stem and loop of transfer RNAs.</text>
</comment>
<gene>
    <name evidence="4" type="primary">truA</name>
    <name evidence="9" type="ORF">DIC66_09910</name>
</gene>
<evidence type="ECO:0000256" key="2">
    <source>
        <dbReference type="ARBA" id="ARBA00022694"/>
    </source>
</evidence>
<dbReference type="GO" id="GO:0003723">
    <property type="term" value="F:RNA binding"/>
    <property type="evidence" value="ECO:0007669"/>
    <property type="project" value="InterPro"/>
</dbReference>
<dbReference type="Gene3D" id="3.30.70.660">
    <property type="entry name" value="Pseudouridine synthase I, catalytic domain, C-terminal subdomain"/>
    <property type="match status" value="1"/>
</dbReference>
<dbReference type="PANTHER" id="PTHR11142">
    <property type="entry name" value="PSEUDOURIDYLATE SYNTHASE"/>
    <property type="match status" value="1"/>
</dbReference>